<evidence type="ECO:0000313" key="1">
    <source>
        <dbReference type="EMBL" id="OJD30266.1"/>
    </source>
</evidence>
<comment type="caution">
    <text evidence="1">The sequence shown here is derived from an EMBL/GenBank/DDBJ whole genome shotgun (WGS) entry which is preliminary data.</text>
</comment>
<dbReference type="Proteomes" id="UP000183809">
    <property type="component" value="Unassembled WGS sequence"/>
</dbReference>
<name>A0A1J9QQG1_9PEZI</name>
<dbReference type="AlphaFoldDB" id="A0A1J9QQG1"/>
<protein>
    <submittedName>
        <fullName evidence="1">Uncharacterized protein</fullName>
    </submittedName>
</protein>
<sequence length="120" mass="13407">MVGTVMPVREITVNNDDGSVTIYGETRFPNDDDDVESLQKGKKQKLGFSKHFQEPPIVVMSAATNCHYEHHAGDVHLLAHVRIEGNLHPGIKTDGFFIITHESHDGQILVNWIATGYLEE</sequence>
<dbReference type="EMBL" id="MNUE01000063">
    <property type="protein sequence ID" value="OJD30266.1"/>
    <property type="molecule type" value="Genomic_DNA"/>
</dbReference>
<reference evidence="1 2" key="1">
    <citation type="submission" date="2016-10" db="EMBL/GenBank/DDBJ databases">
        <title>Proteomics and genomics reveal pathogen-plant mechanisms compatible with a hemibiotrophic lifestyle of Diplodia corticola.</title>
        <authorList>
            <person name="Fernandes I."/>
            <person name="De Jonge R."/>
            <person name="Van De Peer Y."/>
            <person name="Devreese B."/>
            <person name="Alves A."/>
            <person name="Esteves A.C."/>
        </authorList>
    </citation>
    <scope>NUCLEOTIDE SEQUENCE [LARGE SCALE GENOMIC DNA]</scope>
    <source>
        <strain evidence="1 2">CBS 112549</strain>
    </source>
</reference>
<keyword evidence="2" id="KW-1185">Reference proteome</keyword>
<accession>A0A1J9QQG1</accession>
<evidence type="ECO:0000313" key="2">
    <source>
        <dbReference type="Proteomes" id="UP000183809"/>
    </source>
</evidence>
<gene>
    <name evidence="1" type="ORF">BKCO1_6300029</name>
</gene>
<dbReference type="RefSeq" id="XP_020126526.1">
    <property type="nucleotide sequence ID" value="XM_020278125.1"/>
</dbReference>
<organism evidence="1 2">
    <name type="scientific">Diplodia corticola</name>
    <dbReference type="NCBI Taxonomy" id="236234"/>
    <lineage>
        <taxon>Eukaryota</taxon>
        <taxon>Fungi</taxon>
        <taxon>Dikarya</taxon>
        <taxon>Ascomycota</taxon>
        <taxon>Pezizomycotina</taxon>
        <taxon>Dothideomycetes</taxon>
        <taxon>Dothideomycetes incertae sedis</taxon>
        <taxon>Botryosphaeriales</taxon>
        <taxon>Botryosphaeriaceae</taxon>
        <taxon>Diplodia</taxon>
    </lineage>
</organism>
<dbReference type="GeneID" id="31018386"/>
<proteinExistence type="predicted"/>